<evidence type="ECO:0000313" key="3">
    <source>
        <dbReference type="Proteomes" id="UP000291022"/>
    </source>
</evidence>
<name>A0A452RTL4_URSAM</name>
<dbReference type="Proteomes" id="UP000291022">
    <property type="component" value="Unassembled WGS sequence"/>
</dbReference>
<evidence type="ECO:0000313" key="2">
    <source>
        <dbReference type="Ensembl" id="ENSUAMP00000022768.1"/>
    </source>
</evidence>
<dbReference type="Pfam" id="PF03133">
    <property type="entry name" value="TTL"/>
    <property type="match status" value="1"/>
</dbReference>
<feature type="compositionally biased region" description="Basic residues" evidence="1">
    <location>
        <begin position="69"/>
        <end position="94"/>
    </location>
</feature>
<protein>
    <recommendedName>
        <fullName evidence="4">Tubulin tyrosine ligase like 10</fullName>
    </recommendedName>
</protein>
<dbReference type="STRING" id="9643.ENSUAMP00000022768"/>
<reference evidence="2" key="3">
    <citation type="submission" date="2025-09" db="UniProtKB">
        <authorList>
            <consortium name="Ensembl"/>
        </authorList>
    </citation>
    <scope>IDENTIFICATION</scope>
</reference>
<proteinExistence type="predicted"/>
<dbReference type="GeneTree" id="ENSGT00940000160919"/>
<dbReference type="AlphaFoldDB" id="A0A452RTL4"/>
<feature type="region of interest" description="Disordered" evidence="1">
    <location>
        <begin position="1"/>
        <end position="161"/>
    </location>
</feature>
<evidence type="ECO:0008006" key="4">
    <source>
        <dbReference type="Google" id="ProtNLM"/>
    </source>
</evidence>
<dbReference type="GO" id="GO:0070737">
    <property type="term" value="F:protein-glycine ligase activity, elongating"/>
    <property type="evidence" value="ECO:0007669"/>
    <property type="project" value="TreeGrafter"/>
</dbReference>
<sequence length="547" mass="60939">MALPPRGTRPQGHHRDRSQPQAEAQVQDPRRHPSLGLGPQAAQRPHRGVGVASSQRSPRPRVPVPAARSRNRFKHRRGPPTRTHVSGKRGKRSRIAGVRGSHTRVPGWAQETPMGSSQEGQLLCSPSQPGRDADLLDDTDVARPRATIPERPLLEGEKRPHGGRQGPCFYIGGSNGASIIGSYCRSKGWQRIQDSRREDYTLKWCEVKCRDNYHSFREGEQLLYQIPNNKLLTTKIGLLGALREYSRRTALPVSSPPPCSPRVLKMEEFFPETYRLDIRDEREAFFTLFDEHQMWICKPTASNQGKGIFLLRNQEEVAALQVKTQSIEDDPIHRKMPFRAPQARVVQRCWAWARGVVQGGADHRPRRCLGELVGITGPTQESSVMESCGALTWAPVLPAEVGVSRLVQVAEEMPPTPPPPHRGSRTWGWDRQALVSLFPSLGPAPLFCRKASLSPIPSPASPSLRAWSQSRPPLLCSLCLWTESRHSASHGDMEQQQAGLRSVPSDLPICQYDFCHGCCLRPLPSLWPSGSLDLRLLPPGMSPPFRA</sequence>
<dbReference type="PANTHER" id="PTHR46810:SF1">
    <property type="entry name" value="INACTIVE POLYGLYCYLASE TTLL10"/>
    <property type="match status" value="1"/>
</dbReference>
<reference evidence="2" key="2">
    <citation type="submission" date="2025-08" db="UniProtKB">
        <authorList>
            <consortium name="Ensembl"/>
        </authorList>
    </citation>
    <scope>IDENTIFICATION</scope>
</reference>
<dbReference type="InterPro" id="IPR027752">
    <property type="entry name" value="TTLL10"/>
</dbReference>
<evidence type="ECO:0000256" key="1">
    <source>
        <dbReference type="SAM" id="MobiDB-lite"/>
    </source>
</evidence>
<organism evidence="2 3">
    <name type="scientific">Ursus americanus</name>
    <name type="common">American black bear</name>
    <name type="synonym">Euarctos americanus</name>
    <dbReference type="NCBI Taxonomy" id="9643"/>
    <lineage>
        <taxon>Eukaryota</taxon>
        <taxon>Metazoa</taxon>
        <taxon>Chordata</taxon>
        <taxon>Craniata</taxon>
        <taxon>Vertebrata</taxon>
        <taxon>Euteleostomi</taxon>
        <taxon>Mammalia</taxon>
        <taxon>Eutheria</taxon>
        <taxon>Laurasiatheria</taxon>
        <taxon>Carnivora</taxon>
        <taxon>Caniformia</taxon>
        <taxon>Ursidae</taxon>
        <taxon>Ursus</taxon>
    </lineage>
</organism>
<accession>A0A452RTL4</accession>
<keyword evidence="3" id="KW-1185">Reference proteome</keyword>
<dbReference type="PANTHER" id="PTHR46810">
    <property type="entry name" value="INACTIVE POLYGLYCYLASE TTLL10"/>
    <property type="match status" value="1"/>
</dbReference>
<dbReference type="InterPro" id="IPR004344">
    <property type="entry name" value="TTL/TTLL_fam"/>
</dbReference>
<dbReference type="Ensembl" id="ENSUAMT00000025438.1">
    <property type="protein sequence ID" value="ENSUAMP00000022768.1"/>
    <property type="gene ID" value="ENSUAMG00000017873.1"/>
</dbReference>
<feature type="compositionally biased region" description="Polar residues" evidence="1">
    <location>
        <begin position="113"/>
        <end position="128"/>
    </location>
</feature>
<reference evidence="3" key="1">
    <citation type="submission" date="2016-06" db="EMBL/GenBank/DDBJ databases">
        <title>De novo assembly and RNA-Seq shows season-dependent expression and editing in black bear kidneys.</title>
        <authorList>
            <person name="Korstanje R."/>
            <person name="Srivastava A."/>
            <person name="Sarsani V.K."/>
            <person name="Sheehan S.M."/>
            <person name="Seger R.L."/>
            <person name="Barter M.E."/>
            <person name="Lindqvist C."/>
            <person name="Brody L.C."/>
            <person name="Mullikin J.C."/>
        </authorList>
    </citation>
    <scope>NUCLEOTIDE SEQUENCE [LARGE SCALE GENOMIC DNA]</scope>
</reference>